<feature type="region of interest" description="Disordered" evidence="1">
    <location>
        <begin position="508"/>
        <end position="539"/>
    </location>
</feature>
<name>A0A411Z0G9_9RHOB</name>
<sequence>MGPEPSSGNRACRYTDAERVLVRSVINRRLDEERCSITSILSSVHAVFKVHNENAARMNPPGQPLNTPGYDYIHATIDALAPIDHAIRTRGLSVAYRDMHGLGVGVEANRALARVEIDDYTFDLMVFLNAVGVWDWLRPGEREMLGLDGTARRVTMSAAIDVHTRCIVGMKISAGDTKSLLRDTVEMIFLDKAPIADAVGAHERWHMHGRPEMIVLDRGPNYITDETYDLLADLGITNLGAPAKKPWLRPFIERLFKTVHSGFAQRFSGRTFSNVVQRGENDAAARAFLTLDEFLQWLVRWILDIYHNTEHAGLLRRTPAEVWAQSQAVSQLQGVSREEMRRVFGIRRHRTLGPSGITMMHIRYQTDELARIFLAPPNRPKSLEVAWWPHDIGTISVKVAPDRWINVTAADPMWIGKSFDDLMMLRHSLAGERDRSDAVKARALAELDAAAYRSKALRGILPTIVTDKTYDHYEADFLRFMSTAERAFDAPEHVDLFDGIIDLSRADNTADSPPTLTLPAPASQSATATSAEDNDDLME</sequence>
<evidence type="ECO:0000256" key="1">
    <source>
        <dbReference type="SAM" id="MobiDB-lite"/>
    </source>
</evidence>
<feature type="domain" description="Integrase catalytic" evidence="2">
    <location>
        <begin position="135"/>
        <end position="327"/>
    </location>
</feature>
<reference evidence="3 4" key="1">
    <citation type="submission" date="2018-08" db="EMBL/GenBank/DDBJ databases">
        <title>Flavobacterium tibetense sp. nov., isolated from a wetland YonghuCo on Tibetan Plateau.</title>
        <authorList>
            <person name="Phurbu D."/>
            <person name="Lu H."/>
            <person name="Xing P."/>
        </authorList>
    </citation>
    <scope>NUCLEOTIDE SEQUENCE [LARGE SCALE GENOMIC DNA]</scope>
    <source>
        <strain evidence="3 4">DJC</strain>
    </source>
</reference>
<dbReference type="RefSeq" id="WP_118154013.1">
    <property type="nucleotide sequence ID" value="NZ_QWEY01000008.1"/>
</dbReference>
<dbReference type="OrthoDB" id="9814072at2"/>
<dbReference type="PROSITE" id="PS50994">
    <property type="entry name" value="INTEGRASE"/>
    <property type="match status" value="1"/>
</dbReference>
<dbReference type="GO" id="GO:0015074">
    <property type="term" value="P:DNA integration"/>
    <property type="evidence" value="ECO:0007669"/>
    <property type="project" value="InterPro"/>
</dbReference>
<dbReference type="SUPFAM" id="SSF53098">
    <property type="entry name" value="Ribonuclease H-like"/>
    <property type="match status" value="1"/>
</dbReference>
<accession>A0A411Z0G9</accession>
<evidence type="ECO:0000313" key="4">
    <source>
        <dbReference type="Proteomes" id="UP000284547"/>
    </source>
</evidence>
<dbReference type="InterPro" id="IPR036397">
    <property type="entry name" value="RNaseH_sf"/>
</dbReference>
<gene>
    <name evidence="3" type="ORF">D1012_15325</name>
</gene>
<comment type="caution">
    <text evidence="3">The sequence shown here is derived from an EMBL/GenBank/DDBJ whole genome shotgun (WGS) entry which is preliminary data.</text>
</comment>
<evidence type="ECO:0000313" key="3">
    <source>
        <dbReference type="EMBL" id="RGP36556.1"/>
    </source>
</evidence>
<organism evidence="3 4">
    <name type="scientific">Pseudotabrizicola alkalilacus</name>
    <dbReference type="NCBI Taxonomy" id="2305252"/>
    <lineage>
        <taxon>Bacteria</taxon>
        <taxon>Pseudomonadati</taxon>
        <taxon>Pseudomonadota</taxon>
        <taxon>Alphaproteobacteria</taxon>
        <taxon>Rhodobacterales</taxon>
        <taxon>Paracoccaceae</taxon>
        <taxon>Pseudotabrizicola</taxon>
    </lineage>
</organism>
<dbReference type="AlphaFoldDB" id="A0A411Z0G9"/>
<dbReference type="InterPro" id="IPR001584">
    <property type="entry name" value="Integrase_cat-core"/>
</dbReference>
<proteinExistence type="predicted"/>
<keyword evidence="4" id="KW-1185">Reference proteome</keyword>
<protein>
    <submittedName>
        <fullName evidence="3">Transposase</fullName>
    </submittedName>
</protein>
<dbReference type="EMBL" id="QWEY01000008">
    <property type="protein sequence ID" value="RGP36556.1"/>
    <property type="molecule type" value="Genomic_DNA"/>
</dbReference>
<dbReference type="GO" id="GO:0003676">
    <property type="term" value="F:nucleic acid binding"/>
    <property type="evidence" value="ECO:0007669"/>
    <property type="project" value="InterPro"/>
</dbReference>
<feature type="compositionally biased region" description="Low complexity" evidence="1">
    <location>
        <begin position="519"/>
        <end position="531"/>
    </location>
</feature>
<dbReference type="InterPro" id="IPR012337">
    <property type="entry name" value="RNaseH-like_sf"/>
</dbReference>
<dbReference type="Gene3D" id="3.30.420.10">
    <property type="entry name" value="Ribonuclease H-like superfamily/Ribonuclease H"/>
    <property type="match status" value="1"/>
</dbReference>
<evidence type="ECO:0000259" key="2">
    <source>
        <dbReference type="PROSITE" id="PS50994"/>
    </source>
</evidence>
<dbReference type="Proteomes" id="UP000284547">
    <property type="component" value="Unassembled WGS sequence"/>
</dbReference>